<evidence type="ECO:0000256" key="11">
    <source>
        <dbReference type="ARBA" id="ARBA00023209"/>
    </source>
</evidence>
<evidence type="ECO:0000256" key="1">
    <source>
        <dbReference type="ARBA" id="ARBA00001946"/>
    </source>
</evidence>
<dbReference type="PROSITE" id="PS50146">
    <property type="entry name" value="DAGK"/>
    <property type="match status" value="1"/>
</dbReference>
<dbReference type="SUPFAM" id="SSF111331">
    <property type="entry name" value="NAD kinase/diacylglycerol kinase-like"/>
    <property type="match status" value="1"/>
</dbReference>
<evidence type="ECO:0000256" key="9">
    <source>
        <dbReference type="ARBA" id="ARBA00022842"/>
    </source>
</evidence>
<evidence type="ECO:0000256" key="8">
    <source>
        <dbReference type="ARBA" id="ARBA00022840"/>
    </source>
</evidence>
<evidence type="ECO:0000256" key="5">
    <source>
        <dbReference type="ARBA" id="ARBA00022723"/>
    </source>
</evidence>
<reference evidence="14" key="1">
    <citation type="submission" date="2020-10" db="EMBL/GenBank/DDBJ databases">
        <authorList>
            <person name="Gilroy R."/>
        </authorList>
    </citation>
    <scope>NUCLEOTIDE SEQUENCE</scope>
    <source>
        <strain evidence="14">ChiSjej2B20-13462</strain>
    </source>
</reference>
<keyword evidence="10" id="KW-0443">Lipid metabolism</keyword>
<dbReference type="InterPro" id="IPR017438">
    <property type="entry name" value="ATP-NAD_kinase_N"/>
</dbReference>
<dbReference type="InterPro" id="IPR016064">
    <property type="entry name" value="NAD/diacylglycerol_kinase_sf"/>
</dbReference>
<keyword evidence="7 14" id="KW-0418">Kinase</keyword>
<dbReference type="GO" id="GO:0005886">
    <property type="term" value="C:plasma membrane"/>
    <property type="evidence" value="ECO:0007669"/>
    <property type="project" value="TreeGrafter"/>
</dbReference>
<comment type="similarity">
    <text evidence="2">Belongs to the diacylglycerol/lipid kinase family.</text>
</comment>
<comment type="cofactor">
    <cofactor evidence="1">
        <name>Mg(2+)</name>
        <dbReference type="ChEBI" id="CHEBI:18420"/>
    </cofactor>
</comment>
<evidence type="ECO:0000256" key="6">
    <source>
        <dbReference type="ARBA" id="ARBA00022741"/>
    </source>
</evidence>
<keyword evidence="4" id="KW-0808">Transferase</keyword>
<gene>
    <name evidence="14" type="ORF">IAA67_05695</name>
</gene>
<dbReference type="Gene3D" id="3.40.50.10330">
    <property type="entry name" value="Probable inorganic polyphosphate/atp-NAD kinase, domain 1"/>
    <property type="match status" value="1"/>
</dbReference>
<dbReference type="InterPro" id="IPR045540">
    <property type="entry name" value="YegS/DAGK_C"/>
</dbReference>
<dbReference type="GO" id="GO:0004143">
    <property type="term" value="F:ATP-dependent diacylglycerol kinase activity"/>
    <property type="evidence" value="ECO:0007669"/>
    <property type="project" value="TreeGrafter"/>
</dbReference>
<dbReference type="SMART" id="SM00046">
    <property type="entry name" value="DAGKc"/>
    <property type="match status" value="1"/>
</dbReference>
<dbReference type="EMBL" id="DVFN01000086">
    <property type="protein sequence ID" value="HIQ69801.1"/>
    <property type="molecule type" value="Genomic_DNA"/>
</dbReference>
<proteinExistence type="inferred from homology"/>
<reference evidence="14" key="2">
    <citation type="journal article" date="2021" name="PeerJ">
        <title>Extensive microbial diversity within the chicken gut microbiome revealed by metagenomics and culture.</title>
        <authorList>
            <person name="Gilroy R."/>
            <person name="Ravi A."/>
            <person name="Getino M."/>
            <person name="Pursley I."/>
            <person name="Horton D.L."/>
            <person name="Alikhan N.F."/>
            <person name="Baker D."/>
            <person name="Gharbi K."/>
            <person name="Hall N."/>
            <person name="Watson M."/>
            <person name="Adriaenssens E.M."/>
            <person name="Foster-Nyarko E."/>
            <person name="Jarju S."/>
            <person name="Secka A."/>
            <person name="Antonio M."/>
            <person name="Oren A."/>
            <person name="Chaudhuri R.R."/>
            <person name="La Ragione R."/>
            <person name="Hildebrand F."/>
            <person name="Pallen M.J."/>
        </authorList>
    </citation>
    <scope>NUCLEOTIDE SEQUENCE</scope>
    <source>
        <strain evidence="14">ChiSjej2B20-13462</strain>
    </source>
</reference>
<evidence type="ECO:0000259" key="13">
    <source>
        <dbReference type="PROSITE" id="PS50146"/>
    </source>
</evidence>
<evidence type="ECO:0000313" key="15">
    <source>
        <dbReference type="Proteomes" id="UP000886874"/>
    </source>
</evidence>
<dbReference type="Proteomes" id="UP000886874">
    <property type="component" value="Unassembled WGS sequence"/>
</dbReference>
<accession>A0A9D1CNH3</accession>
<evidence type="ECO:0000256" key="4">
    <source>
        <dbReference type="ARBA" id="ARBA00022679"/>
    </source>
</evidence>
<dbReference type="InterPro" id="IPR001206">
    <property type="entry name" value="Diacylglycerol_kinase_cat_dom"/>
</dbReference>
<keyword evidence="3" id="KW-0444">Lipid biosynthesis</keyword>
<keyword evidence="9" id="KW-0460">Magnesium</keyword>
<protein>
    <submittedName>
        <fullName evidence="14">YegS/Rv2252/BmrU family lipid kinase</fullName>
    </submittedName>
</protein>
<dbReference type="PANTHER" id="PTHR12358">
    <property type="entry name" value="SPHINGOSINE KINASE"/>
    <property type="match status" value="1"/>
</dbReference>
<sequence length="299" mass="32671">MNRKMLFFVNPKAGQLELRTHLMEVLTVFTEAGYDVTVHTTLGRCDLTDYLSQEAEHYDLVVCAGGDGTLNEAVSGLMRLDRRPPLGYIPGGTVNDVAATLGLSRNPVEAARAIVAGTPYAIDIGSLGGDRWFTYVAGFGAFTDVSYQTPQQDKRIFGRLAYFINGVKSLGEIRPIQVRMEAGEQVVEDEVLLGLVCSTTSVGGFRARQPMDIKLNDGLFEVLLAKNIKTMADLNALGALLLRGEFDPAFFHTLQASRVSFTFPSEVKWTADGEFGGARRQVDIVNHHQAVEILVPKTA</sequence>
<keyword evidence="6" id="KW-0547">Nucleotide-binding</keyword>
<keyword evidence="8" id="KW-0067">ATP-binding</keyword>
<feature type="domain" description="DAGKc" evidence="13">
    <location>
        <begin position="1"/>
        <end position="131"/>
    </location>
</feature>
<dbReference type="PANTHER" id="PTHR12358:SF106">
    <property type="entry name" value="LIPID KINASE YEGS"/>
    <property type="match status" value="1"/>
</dbReference>
<keyword evidence="11" id="KW-0594">Phospholipid biosynthesis</keyword>
<dbReference type="Gene3D" id="2.60.200.40">
    <property type="match status" value="1"/>
</dbReference>
<name>A0A9D1CNH3_9FIRM</name>
<evidence type="ECO:0000256" key="2">
    <source>
        <dbReference type="ARBA" id="ARBA00005983"/>
    </source>
</evidence>
<dbReference type="Pfam" id="PF00781">
    <property type="entry name" value="DAGK_cat"/>
    <property type="match status" value="1"/>
</dbReference>
<dbReference type="AlphaFoldDB" id="A0A9D1CNH3"/>
<evidence type="ECO:0000256" key="7">
    <source>
        <dbReference type="ARBA" id="ARBA00022777"/>
    </source>
</evidence>
<keyword evidence="12" id="KW-1208">Phospholipid metabolism</keyword>
<evidence type="ECO:0000256" key="10">
    <source>
        <dbReference type="ARBA" id="ARBA00023098"/>
    </source>
</evidence>
<dbReference type="GO" id="GO:0005524">
    <property type="term" value="F:ATP binding"/>
    <property type="evidence" value="ECO:0007669"/>
    <property type="project" value="UniProtKB-KW"/>
</dbReference>
<dbReference type="GO" id="GO:0008654">
    <property type="term" value="P:phospholipid biosynthetic process"/>
    <property type="evidence" value="ECO:0007669"/>
    <property type="project" value="UniProtKB-KW"/>
</dbReference>
<evidence type="ECO:0000256" key="3">
    <source>
        <dbReference type="ARBA" id="ARBA00022516"/>
    </source>
</evidence>
<organism evidence="14 15">
    <name type="scientific">Candidatus Avoscillospira stercorigallinarum</name>
    <dbReference type="NCBI Taxonomy" id="2840708"/>
    <lineage>
        <taxon>Bacteria</taxon>
        <taxon>Bacillati</taxon>
        <taxon>Bacillota</taxon>
        <taxon>Clostridia</taxon>
        <taxon>Eubacteriales</taxon>
        <taxon>Oscillospiraceae</taxon>
        <taxon>Oscillospiraceae incertae sedis</taxon>
        <taxon>Candidatus Avoscillospira</taxon>
    </lineage>
</organism>
<keyword evidence="5" id="KW-0479">Metal-binding</keyword>
<evidence type="ECO:0000313" key="14">
    <source>
        <dbReference type="EMBL" id="HIQ69801.1"/>
    </source>
</evidence>
<dbReference type="Pfam" id="PF19279">
    <property type="entry name" value="YegS_C"/>
    <property type="match status" value="1"/>
</dbReference>
<comment type="caution">
    <text evidence="14">The sequence shown here is derived from an EMBL/GenBank/DDBJ whole genome shotgun (WGS) entry which is preliminary data.</text>
</comment>
<dbReference type="InterPro" id="IPR005218">
    <property type="entry name" value="Diacylglycerol/lipid_kinase"/>
</dbReference>
<evidence type="ECO:0000256" key="12">
    <source>
        <dbReference type="ARBA" id="ARBA00023264"/>
    </source>
</evidence>
<dbReference type="InterPro" id="IPR050187">
    <property type="entry name" value="Lipid_Phosphate_FormReg"/>
</dbReference>
<dbReference type="NCBIfam" id="TIGR00147">
    <property type="entry name" value="YegS/Rv2252/BmrU family lipid kinase"/>
    <property type="match status" value="1"/>
</dbReference>
<dbReference type="GO" id="GO:0046872">
    <property type="term" value="F:metal ion binding"/>
    <property type="evidence" value="ECO:0007669"/>
    <property type="project" value="UniProtKB-KW"/>
</dbReference>